<organism evidence="9 10">
    <name type="scientific">Bradyrhizobium retamae</name>
    <dbReference type="NCBI Taxonomy" id="1300035"/>
    <lineage>
        <taxon>Bacteria</taxon>
        <taxon>Pseudomonadati</taxon>
        <taxon>Pseudomonadota</taxon>
        <taxon>Alphaproteobacteria</taxon>
        <taxon>Hyphomicrobiales</taxon>
        <taxon>Nitrobacteraceae</taxon>
        <taxon>Bradyrhizobium</taxon>
    </lineage>
</organism>
<accession>A0A0R3NJA1</accession>
<name>A0A0R3NJA1_9BRAD</name>
<evidence type="ECO:0000256" key="1">
    <source>
        <dbReference type="ARBA" id="ARBA00004127"/>
    </source>
</evidence>
<dbReference type="Pfam" id="PF04116">
    <property type="entry name" value="FA_hydroxylase"/>
    <property type="match status" value="1"/>
</dbReference>
<dbReference type="InterPro" id="IPR051689">
    <property type="entry name" value="Sterol_desaturase/TMEM195"/>
</dbReference>
<dbReference type="OrthoDB" id="9770329at2"/>
<dbReference type="GO" id="GO:0006643">
    <property type="term" value="P:membrane lipid metabolic process"/>
    <property type="evidence" value="ECO:0007669"/>
    <property type="project" value="TreeGrafter"/>
</dbReference>
<evidence type="ECO:0000259" key="8">
    <source>
        <dbReference type="Pfam" id="PF04116"/>
    </source>
</evidence>
<sequence>MNLPIEVVEMLGQTLAKVVPVTIALALLFSVLSHFWACNPGKPWWRKRELVTDICYWFLVPLFLRVFRIALLVLGAALVFGIRDADELIAFYDNGHGPLSRLPLWLQAILFLVATDFMMYWLHRMFHGGGFWKYHAIHHSSEDVDWISAARFHPVNLLLGTIGVDVALLMAGISPGVMLWLGPFNMFLSAFVHANLNWTLGPFKYVVATPVFHRWHHTAREEGGDSNFAGTFPLWDILFGTFRMPSDRLPEQYGVEDQSSFPREMIGQLAYPFRK</sequence>
<feature type="transmembrane region" description="Helical" evidence="7">
    <location>
        <begin position="102"/>
        <end position="122"/>
    </location>
</feature>
<dbReference type="GO" id="GO:0050479">
    <property type="term" value="F:glyceryl-ether monooxygenase activity"/>
    <property type="evidence" value="ECO:0007669"/>
    <property type="project" value="TreeGrafter"/>
</dbReference>
<evidence type="ECO:0000256" key="3">
    <source>
        <dbReference type="ARBA" id="ARBA00022989"/>
    </source>
</evidence>
<gene>
    <name evidence="9" type="ORF">CQ13_00460</name>
</gene>
<dbReference type="EMBL" id="LLYA01000001">
    <property type="protein sequence ID" value="KRR30176.1"/>
    <property type="molecule type" value="Genomic_DNA"/>
</dbReference>
<feature type="transmembrane region" description="Helical" evidence="7">
    <location>
        <begin position="58"/>
        <end position="82"/>
    </location>
</feature>
<evidence type="ECO:0000256" key="6">
    <source>
        <dbReference type="ARBA" id="ARBA00023136"/>
    </source>
</evidence>
<keyword evidence="6 7" id="KW-0472">Membrane</keyword>
<dbReference type="AlphaFoldDB" id="A0A0R3NJA1"/>
<evidence type="ECO:0000256" key="7">
    <source>
        <dbReference type="SAM" id="Phobius"/>
    </source>
</evidence>
<feature type="domain" description="Fatty acid hydroxylase" evidence="8">
    <location>
        <begin position="109"/>
        <end position="241"/>
    </location>
</feature>
<proteinExistence type="predicted"/>
<evidence type="ECO:0000256" key="4">
    <source>
        <dbReference type="ARBA" id="ARBA00023002"/>
    </source>
</evidence>
<protein>
    <submittedName>
        <fullName evidence="9">Sterol desaturase</fullName>
    </submittedName>
</protein>
<dbReference type="Proteomes" id="UP000052023">
    <property type="component" value="Unassembled WGS sequence"/>
</dbReference>
<dbReference type="GO" id="GO:0012505">
    <property type="term" value="C:endomembrane system"/>
    <property type="evidence" value="ECO:0007669"/>
    <property type="project" value="UniProtKB-SubCell"/>
</dbReference>
<reference evidence="9 10" key="1">
    <citation type="submission" date="2014-03" db="EMBL/GenBank/DDBJ databases">
        <title>Bradyrhizobium valentinum sp. nov., isolated from effective nodules of Lupinus mariae-josephae, a lupine endemic of basic-lime soils in Eastern Spain.</title>
        <authorList>
            <person name="Duran D."/>
            <person name="Rey L."/>
            <person name="Navarro A."/>
            <person name="Busquets A."/>
            <person name="Imperial J."/>
            <person name="Ruiz-Argueso T."/>
        </authorList>
    </citation>
    <scope>NUCLEOTIDE SEQUENCE [LARGE SCALE GENOMIC DNA]</scope>
    <source>
        <strain evidence="9 10">Ro19</strain>
    </source>
</reference>
<keyword evidence="5" id="KW-0443">Lipid metabolism</keyword>
<dbReference type="PANTHER" id="PTHR21624">
    <property type="entry name" value="STEROL DESATURASE-RELATED PROTEIN"/>
    <property type="match status" value="1"/>
</dbReference>
<comment type="caution">
    <text evidence="9">The sequence shown here is derived from an EMBL/GenBank/DDBJ whole genome shotgun (WGS) entry which is preliminary data.</text>
</comment>
<dbReference type="RefSeq" id="WP_057841065.1">
    <property type="nucleotide sequence ID" value="NZ_LLYA01000001.1"/>
</dbReference>
<evidence type="ECO:0000256" key="2">
    <source>
        <dbReference type="ARBA" id="ARBA00022692"/>
    </source>
</evidence>
<evidence type="ECO:0000313" key="10">
    <source>
        <dbReference type="Proteomes" id="UP000052023"/>
    </source>
</evidence>
<dbReference type="GO" id="GO:0008610">
    <property type="term" value="P:lipid biosynthetic process"/>
    <property type="evidence" value="ECO:0007669"/>
    <property type="project" value="InterPro"/>
</dbReference>
<keyword evidence="4" id="KW-0560">Oxidoreductase</keyword>
<dbReference type="GO" id="GO:0005506">
    <property type="term" value="F:iron ion binding"/>
    <property type="evidence" value="ECO:0007669"/>
    <property type="project" value="InterPro"/>
</dbReference>
<keyword evidence="3 7" id="KW-1133">Transmembrane helix</keyword>
<dbReference type="GO" id="GO:0016020">
    <property type="term" value="C:membrane"/>
    <property type="evidence" value="ECO:0007669"/>
    <property type="project" value="GOC"/>
</dbReference>
<dbReference type="PANTHER" id="PTHR21624:SF1">
    <property type="entry name" value="ALKYLGLYCEROL MONOOXYGENASE"/>
    <property type="match status" value="1"/>
</dbReference>
<keyword evidence="2 7" id="KW-0812">Transmembrane</keyword>
<evidence type="ECO:0000256" key="5">
    <source>
        <dbReference type="ARBA" id="ARBA00023098"/>
    </source>
</evidence>
<comment type="subcellular location">
    <subcellularLocation>
        <location evidence="1">Endomembrane system</location>
        <topology evidence="1">Multi-pass membrane protein</topology>
    </subcellularLocation>
</comment>
<dbReference type="InterPro" id="IPR006694">
    <property type="entry name" value="Fatty_acid_hydroxylase"/>
</dbReference>
<feature type="transmembrane region" description="Helical" evidence="7">
    <location>
        <begin position="18"/>
        <end position="37"/>
    </location>
</feature>
<feature type="transmembrane region" description="Helical" evidence="7">
    <location>
        <begin position="157"/>
        <end position="181"/>
    </location>
</feature>
<keyword evidence="10" id="KW-1185">Reference proteome</keyword>
<evidence type="ECO:0000313" key="9">
    <source>
        <dbReference type="EMBL" id="KRR30176.1"/>
    </source>
</evidence>